<dbReference type="EMBL" id="BEYU01000019">
    <property type="protein sequence ID" value="GBG26122.1"/>
    <property type="molecule type" value="Genomic_DNA"/>
</dbReference>
<dbReference type="Pfam" id="PF00335">
    <property type="entry name" value="Tetraspanin"/>
    <property type="match status" value="1"/>
</dbReference>
<gene>
    <name evidence="7" type="ORF">FCC1311_023422</name>
</gene>
<keyword evidence="3 6" id="KW-1133">Transmembrane helix</keyword>
<evidence type="ECO:0000313" key="7">
    <source>
        <dbReference type="EMBL" id="GBG26122.1"/>
    </source>
</evidence>
<feature type="transmembrane region" description="Helical" evidence="6">
    <location>
        <begin position="40"/>
        <end position="62"/>
    </location>
</feature>
<keyword evidence="2 6" id="KW-0812">Transmembrane</keyword>
<evidence type="ECO:0000313" key="8">
    <source>
        <dbReference type="Proteomes" id="UP000241890"/>
    </source>
</evidence>
<comment type="subcellular location">
    <subcellularLocation>
        <location evidence="1">Membrane</location>
        <topology evidence="1">Multi-pass membrane protein</topology>
    </subcellularLocation>
</comment>
<evidence type="ECO:0000256" key="4">
    <source>
        <dbReference type="ARBA" id="ARBA00023136"/>
    </source>
</evidence>
<evidence type="ECO:0000256" key="6">
    <source>
        <dbReference type="SAM" id="Phobius"/>
    </source>
</evidence>
<keyword evidence="8" id="KW-1185">Reference proteome</keyword>
<evidence type="ECO:0000256" key="3">
    <source>
        <dbReference type="ARBA" id="ARBA00022989"/>
    </source>
</evidence>
<proteinExistence type="predicted"/>
<dbReference type="InParanoid" id="A0A2R5G514"/>
<feature type="transmembrane region" description="Helical" evidence="6">
    <location>
        <begin position="223"/>
        <end position="250"/>
    </location>
</feature>
<sequence>MLLKAINILTTLLATAWLITAVVFLKTDMGGNVVQSVPDWTLLSAIALAVVIMLVSLLGLAAALTQRKLLLGLFVFLVAVTMVGQMMISIFLGLYVHDKDSIPGLNDLVASGQEKLELELVDFAEEQPVDWVNTQNSFKCCGISYELTYLYEDYNKTLASFLDSQISGTDKDCSSYHTTIEVLHTTFPSYDDSTDDDAEAAAAAALPADFFCKSKIKTLATEYTLYLGIASGFLIFLQFICFFCAIMVYVSPHRGDDDDDVYQVSPGAPLVESSSGPQYSDRRRSVDV</sequence>
<evidence type="ECO:0000256" key="5">
    <source>
        <dbReference type="SAM" id="MobiDB-lite"/>
    </source>
</evidence>
<feature type="region of interest" description="Disordered" evidence="5">
    <location>
        <begin position="260"/>
        <end position="288"/>
    </location>
</feature>
<reference evidence="7 8" key="1">
    <citation type="submission" date="2017-12" db="EMBL/GenBank/DDBJ databases">
        <title>Sequencing, de novo assembly and annotation of complete genome of a new Thraustochytrid species, strain FCC1311.</title>
        <authorList>
            <person name="Sedici K."/>
            <person name="Godart F."/>
            <person name="Aiese Cigliano R."/>
            <person name="Sanseverino W."/>
            <person name="Barakat M."/>
            <person name="Ortet P."/>
            <person name="Marechal E."/>
            <person name="Cagnac O."/>
            <person name="Amato A."/>
        </authorList>
    </citation>
    <scope>NUCLEOTIDE SEQUENCE [LARGE SCALE GENOMIC DNA]</scope>
</reference>
<dbReference type="Proteomes" id="UP000241890">
    <property type="component" value="Unassembled WGS sequence"/>
</dbReference>
<organism evidence="7 8">
    <name type="scientific">Hondaea fermentalgiana</name>
    <dbReference type="NCBI Taxonomy" id="2315210"/>
    <lineage>
        <taxon>Eukaryota</taxon>
        <taxon>Sar</taxon>
        <taxon>Stramenopiles</taxon>
        <taxon>Bigyra</taxon>
        <taxon>Labyrinthulomycetes</taxon>
        <taxon>Thraustochytrida</taxon>
        <taxon>Thraustochytriidae</taxon>
        <taxon>Hondaea</taxon>
    </lineage>
</organism>
<name>A0A2R5G514_9STRA</name>
<evidence type="ECO:0000256" key="2">
    <source>
        <dbReference type="ARBA" id="ARBA00022692"/>
    </source>
</evidence>
<dbReference type="AlphaFoldDB" id="A0A2R5G514"/>
<protein>
    <submittedName>
        <fullName evidence="7">Uncharacterized protein</fullName>
    </submittedName>
</protein>
<feature type="transmembrane region" description="Helical" evidence="6">
    <location>
        <begin position="69"/>
        <end position="96"/>
    </location>
</feature>
<accession>A0A2R5G514</accession>
<comment type="caution">
    <text evidence="7">The sequence shown here is derived from an EMBL/GenBank/DDBJ whole genome shotgun (WGS) entry which is preliminary data.</text>
</comment>
<dbReference type="InterPro" id="IPR018499">
    <property type="entry name" value="Tetraspanin/Peripherin"/>
</dbReference>
<evidence type="ECO:0000256" key="1">
    <source>
        <dbReference type="ARBA" id="ARBA00004141"/>
    </source>
</evidence>
<dbReference type="GO" id="GO:0016020">
    <property type="term" value="C:membrane"/>
    <property type="evidence" value="ECO:0007669"/>
    <property type="project" value="UniProtKB-SubCell"/>
</dbReference>
<keyword evidence="4 6" id="KW-0472">Membrane</keyword>